<dbReference type="Pfam" id="PF01926">
    <property type="entry name" value="MMR_HSR1"/>
    <property type="match status" value="1"/>
</dbReference>
<accession>F6ZV18</accession>
<dbReference type="InterPro" id="IPR027417">
    <property type="entry name" value="P-loop_NTPase"/>
</dbReference>
<protein>
    <recommendedName>
        <fullName evidence="3">G domain-containing protein</fullName>
    </recommendedName>
</protein>
<keyword evidence="5" id="KW-1185">Reference proteome</keyword>
<sequence length="357" mass="40868">NSLPQLEKVNISEDGTKLKMETQNPKKLINTRRLRVGVIGMPNVGKSTLVNAMINKQVMATSTRIDTTVKNSLGILTDGEVQIEFEDSPGIFNKSKSKRFHGKIKGKDFPSSCFAESDLCMVVVDLSMKRTTNGFLDPEVLVELIKHRHIPSILVINKIDKVKNRSKIYPLIPQLTGGFVNGVDCRPQSNKVPAKPIELPPVKAEFLYRNEEKMLRQMRSCRGWPYFKDVFVISALRGWETDRLRNYLNREAKNGNWNYPCDSVTTESSYDIIRDIVRSALLDNLPYEIPYHTEVVISEWRKKDNGLLDLQFDLVCQKYAHARLMNQNMTTILYSAKTRIETLLNCETELVLVPYLK</sequence>
<reference evidence="4" key="3">
    <citation type="submission" date="2025-08" db="UniProtKB">
        <authorList>
            <consortium name="Ensembl"/>
        </authorList>
    </citation>
    <scope>IDENTIFICATION</scope>
</reference>
<feature type="domain" description="G" evidence="3">
    <location>
        <begin position="35"/>
        <end position="158"/>
    </location>
</feature>
<dbReference type="SUPFAM" id="SSF52540">
    <property type="entry name" value="P-loop containing nucleoside triphosphate hydrolases"/>
    <property type="match status" value="1"/>
</dbReference>
<dbReference type="HOGENOM" id="CLU_038009_2_1_1"/>
<dbReference type="GO" id="GO:0005759">
    <property type="term" value="C:mitochondrial matrix"/>
    <property type="evidence" value="ECO:0000318"/>
    <property type="project" value="GO_Central"/>
</dbReference>
<dbReference type="Ensembl" id="ENSCINT00000007582.3">
    <property type="protein sequence ID" value="ENSCINP00000007582.3"/>
    <property type="gene ID" value="ENSCING00000003676.3"/>
</dbReference>
<name>F6ZV18_CIOIN</name>
<dbReference type="Gene3D" id="3.40.50.300">
    <property type="entry name" value="P-loop containing nucleotide triphosphate hydrolases"/>
    <property type="match status" value="1"/>
</dbReference>
<reference evidence="4" key="2">
    <citation type="journal article" date="2008" name="Genome Biol.">
        <title>Improved genome assembly and evidence-based global gene model set for the chordate Ciona intestinalis: new insight into intron and operon populations.</title>
        <authorList>
            <person name="Satou Y."/>
            <person name="Mineta K."/>
            <person name="Ogasawara M."/>
            <person name="Sasakura Y."/>
            <person name="Shoguchi E."/>
            <person name="Ueno K."/>
            <person name="Yamada L."/>
            <person name="Matsumoto J."/>
            <person name="Wasserscheid J."/>
            <person name="Dewar K."/>
            <person name="Wiley G.B."/>
            <person name="Macmil S.L."/>
            <person name="Roe B.A."/>
            <person name="Zeller R.W."/>
            <person name="Hastings K.E."/>
            <person name="Lemaire P."/>
            <person name="Lindquist E."/>
            <person name="Endo T."/>
            <person name="Hotta K."/>
            <person name="Inaba K."/>
        </authorList>
    </citation>
    <scope>NUCLEOTIDE SEQUENCE [LARGE SCALE GENOMIC DNA]</scope>
    <source>
        <strain evidence="4">wild type</strain>
    </source>
</reference>
<dbReference type="AlphaFoldDB" id="F6ZV18"/>
<evidence type="ECO:0000256" key="1">
    <source>
        <dbReference type="ARBA" id="ARBA00022741"/>
    </source>
</evidence>
<reference evidence="4" key="4">
    <citation type="submission" date="2025-09" db="UniProtKB">
        <authorList>
            <consortium name="Ensembl"/>
        </authorList>
    </citation>
    <scope>IDENTIFICATION</scope>
</reference>
<evidence type="ECO:0000259" key="3">
    <source>
        <dbReference type="Pfam" id="PF01926"/>
    </source>
</evidence>
<proteinExistence type="predicted"/>
<dbReference type="PANTHER" id="PTHR42698:SF1">
    <property type="entry name" value="GTPASE ERA, MITOCHONDRIAL"/>
    <property type="match status" value="1"/>
</dbReference>
<dbReference type="InterPro" id="IPR015946">
    <property type="entry name" value="KH_dom-like_a/b"/>
</dbReference>
<dbReference type="Proteomes" id="UP000008144">
    <property type="component" value="Chromosome 12"/>
</dbReference>
<reference evidence="5" key="1">
    <citation type="journal article" date="2002" name="Science">
        <title>The draft genome of Ciona intestinalis: insights into chordate and vertebrate origins.</title>
        <authorList>
            <person name="Dehal P."/>
            <person name="Satou Y."/>
            <person name="Campbell R.K."/>
            <person name="Chapman J."/>
            <person name="Degnan B."/>
            <person name="De Tomaso A."/>
            <person name="Davidson B."/>
            <person name="Di Gregorio A."/>
            <person name="Gelpke M."/>
            <person name="Goodstein D.M."/>
            <person name="Harafuji N."/>
            <person name="Hastings K.E."/>
            <person name="Ho I."/>
            <person name="Hotta K."/>
            <person name="Huang W."/>
            <person name="Kawashima T."/>
            <person name="Lemaire P."/>
            <person name="Martinez D."/>
            <person name="Meinertzhagen I.A."/>
            <person name="Necula S."/>
            <person name="Nonaka M."/>
            <person name="Putnam N."/>
            <person name="Rash S."/>
            <person name="Saiga H."/>
            <person name="Satake M."/>
            <person name="Terry A."/>
            <person name="Yamada L."/>
            <person name="Wang H.G."/>
            <person name="Awazu S."/>
            <person name="Azumi K."/>
            <person name="Boore J."/>
            <person name="Branno M."/>
            <person name="Chin-Bow S."/>
            <person name="DeSantis R."/>
            <person name="Doyle S."/>
            <person name="Francino P."/>
            <person name="Keys D.N."/>
            <person name="Haga S."/>
            <person name="Hayashi H."/>
            <person name="Hino K."/>
            <person name="Imai K.S."/>
            <person name="Inaba K."/>
            <person name="Kano S."/>
            <person name="Kobayashi K."/>
            <person name="Kobayashi M."/>
            <person name="Lee B.I."/>
            <person name="Makabe K.W."/>
            <person name="Manohar C."/>
            <person name="Matassi G."/>
            <person name="Medina M."/>
            <person name="Mochizuki Y."/>
            <person name="Mount S."/>
            <person name="Morishita T."/>
            <person name="Miura S."/>
            <person name="Nakayama A."/>
            <person name="Nishizaka S."/>
            <person name="Nomoto H."/>
            <person name="Ohta F."/>
            <person name="Oishi K."/>
            <person name="Rigoutsos I."/>
            <person name="Sano M."/>
            <person name="Sasaki A."/>
            <person name="Sasakura Y."/>
            <person name="Shoguchi E."/>
            <person name="Shin-i T."/>
            <person name="Spagnuolo A."/>
            <person name="Stainier D."/>
            <person name="Suzuki M.M."/>
            <person name="Tassy O."/>
            <person name="Takatori N."/>
            <person name="Tokuoka M."/>
            <person name="Yagi K."/>
            <person name="Yoshizaki F."/>
            <person name="Wada S."/>
            <person name="Zhang C."/>
            <person name="Hyatt P.D."/>
            <person name="Larimer F."/>
            <person name="Detter C."/>
            <person name="Doggett N."/>
            <person name="Glavina T."/>
            <person name="Hawkins T."/>
            <person name="Richardson P."/>
            <person name="Lucas S."/>
            <person name="Kohara Y."/>
            <person name="Levine M."/>
            <person name="Satoh N."/>
            <person name="Rokhsar D.S."/>
        </authorList>
    </citation>
    <scope>NUCLEOTIDE SEQUENCE [LARGE SCALE GENOMIC DNA]</scope>
</reference>
<dbReference type="STRING" id="7719.ENSCINP00000007582"/>
<dbReference type="FunCoup" id="F6ZV18">
    <property type="interactions" value="542"/>
</dbReference>
<evidence type="ECO:0000313" key="4">
    <source>
        <dbReference type="Ensembl" id="ENSCINP00000007582.3"/>
    </source>
</evidence>
<dbReference type="InterPro" id="IPR005662">
    <property type="entry name" value="GTPase_Era-like"/>
</dbReference>
<dbReference type="EMBL" id="EAAA01000957">
    <property type="status" value="NOT_ANNOTATED_CDS"/>
    <property type="molecule type" value="Genomic_DNA"/>
</dbReference>
<dbReference type="Gene3D" id="3.30.300.20">
    <property type="match status" value="1"/>
</dbReference>
<dbReference type="GeneTree" id="ENSGT00390000013800"/>
<dbReference type="GO" id="GO:0019843">
    <property type="term" value="F:rRNA binding"/>
    <property type="evidence" value="ECO:0000318"/>
    <property type="project" value="GO_Central"/>
</dbReference>
<dbReference type="GO" id="GO:0005525">
    <property type="term" value="F:GTP binding"/>
    <property type="evidence" value="ECO:0007669"/>
    <property type="project" value="UniProtKB-KW"/>
</dbReference>
<keyword evidence="2" id="KW-0342">GTP-binding</keyword>
<evidence type="ECO:0000313" key="5">
    <source>
        <dbReference type="Proteomes" id="UP000008144"/>
    </source>
</evidence>
<dbReference type="GO" id="GO:0000028">
    <property type="term" value="P:ribosomal small subunit assembly"/>
    <property type="evidence" value="ECO:0000318"/>
    <property type="project" value="GO_Central"/>
</dbReference>
<dbReference type="OMA" id="YVIDHRL"/>
<dbReference type="GO" id="GO:0043024">
    <property type="term" value="F:ribosomal small subunit binding"/>
    <property type="evidence" value="ECO:0000318"/>
    <property type="project" value="GO_Central"/>
</dbReference>
<keyword evidence="1" id="KW-0547">Nucleotide-binding</keyword>
<organism evidence="4 5">
    <name type="scientific">Ciona intestinalis</name>
    <name type="common">Transparent sea squirt</name>
    <name type="synonym">Ascidia intestinalis</name>
    <dbReference type="NCBI Taxonomy" id="7719"/>
    <lineage>
        <taxon>Eukaryota</taxon>
        <taxon>Metazoa</taxon>
        <taxon>Chordata</taxon>
        <taxon>Tunicata</taxon>
        <taxon>Ascidiacea</taxon>
        <taxon>Phlebobranchia</taxon>
        <taxon>Cionidae</taxon>
        <taxon>Ciona</taxon>
    </lineage>
</organism>
<dbReference type="PANTHER" id="PTHR42698">
    <property type="entry name" value="GTPASE ERA"/>
    <property type="match status" value="1"/>
</dbReference>
<evidence type="ECO:0000256" key="2">
    <source>
        <dbReference type="ARBA" id="ARBA00023134"/>
    </source>
</evidence>
<dbReference type="InterPro" id="IPR006073">
    <property type="entry name" value="GTP-bd"/>
</dbReference>
<dbReference type="InParanoid" id="F6ZV18"/>